<evidence type="ECO:0000313" key="9">
    <source>
        <dbReference type="Proteomes" id="UP000019024"/>
    </source>
</evidence>
<dbReference type="InterPro" id="IPR036938">
    <property type="entry name" value="PAP2/HPO_sf"/>
</dbReference>
<dbReference type="InterPro" id="IPR026841">
    <property type="entry name" value="Aur1/Ipt1"/>
</dbReference>
<keyword evidence="9" id="KW-1185">Reference proteome</keyword>
<dbReference type="SMART" id="SM00014">
    <property type="entry name" value="acidPPc"/>
    <property type="match status" value="1"/>
</dbReference>
<proteinExistence type="predicted"/>
<evidence type="ECO:0000256" key="3">
    <source>
        <dbReference type="ARBA" id="ARBA00022989"/>
    </source>
</evidence>
<geneLocation type="plasmid" evidence="8">
    <name>unnamed</name>
</geneLocation>
<keyword evidence="2 6" id="KW-0812">Transmembrane</keyword>
<feature type="transmembrane region" description="Helical" evidence="6">
    <location>
        <begin position="87"/>
        <end position="106"/>
    </location>
</feature>
<evidence type="ECO:0000256" key="1">
    <source>
        <dbReference type="ARBA" id="ARBA00004141"/>
    </source>
</evidence>
<dbReference type="EMBL" id="CP007058">
    <property type="protein sequence ID" value="AHG02187.1"/>
    <property type="molecule type" value="Genomic_DNA"/>
</dbReference>
<dbReference type="PANTHER" id="PTHR31310">
    <property type="match status" value="1"/>
</dbReference>
<keyword evidence="3 6" id="KW-1133">Transmembrane helix</keyword>
<evidence type="ECO:0000256" key="6">
    <source>
        <dbReference type="SAM" id="Phobius"/>
    </source>
</evidence>
<dbReference type="PATRIC" id="fig|797299.3.peg.3868"/>
<keyword evidence="8" id="KW-0614">Plasmid</keyword>
<evidence type="ECO:0000259" key="7">
    <source>
        <dbReference type="SMART" id="SM00014"/>
    </source>
</evidence>
<dbReference type="InterPro" id="IPR052185">
    <property type="entry name" value="IPC_Synthase-Related"/>
</dbReference>
<dbReference type="InterPro" id="IPR000326">
    <property type="entry name" value="PAP2/HPO"/>
</dbReference>
<feature type="compositionally biased region" description="Basic and acidic residues" evidence="5">
    <location>
        <begin position="236"/>
        <end position="246"/>
    </location>
</feature>
<feature type="compositionally biased region" description="Polar residues" evidence="5">
    <location>
        <begin position="247"/>
        <end position="257"/>
    </location>
</feature>
<feature type="transmembrane region" description="Helical" evidence="6">
    <location>
        <begin position="163"/>
        <end position="179"/>
    </location>
</feature>
<evidence type="ECO:0000256" key="4">
    <source>
        <dbReference type="ARBA" id="ARBA00023136"/>
    </source>
</evidence>
<dbReference type="PANTHER" id="PTHR31310:SF7">
    <property type="entry name" value="PA-PHOSPHATASE RELATED-FAMILY PROTEIN DDB_G0268928"/>
    <property type="match status" value="1"/>
</dbReference>
<dbReference type="GO" id="GO:0016020">
    <property type="term" value="C:membrane"/>
    <property type="evidence" value="ECO:0007669"/>
    <property type="project" value="UniProtKB-SubCell"/>
</dbReference>
<dbReference type="AlphaFoldDB" id="W0JY29"/>
<accession>W0JY29</accession>
<organism evidence="8 9">
    <name type="scientific">Halostagnicola larsenii XH-48</name>
    <dbReference type="NCBI Taxonomy" id="797299"/>
    <lineage>
        <taxon>Archaea</taxon>
        <taxon>Methanobacteriati</taxon>
        <taxon>Methanobacteriota</taxon>
        <taxon>Stenosarchaea group</taxon>
        <taxon>Halobacteria</taxon>
        <taxon>Halobacteriales</taxon>
        <taxon>Natrialbaceae</taxon>
        <taxon>Halostagnicola</taxon>
    </lineage>
</organism>
<dbReference type="KEGG" id="hlr:HALLA_20010"/>
<reference evidence="8 9" key="1">
    <citation type="submission" date="2014-01" db="EMBL/GenBank/DDBJ databases">
        <authorList>
            <consortium name="DOE Joint Genome Institute"/>
            <person name="Anderson I."/>
            <person name="Huntemann M."/>
            <person name="Han J."/>
            <person name="Chen A."/>
            <person name="Kyrpides N."/>
            <person name="Mavromatis K."/>
            <person name="Markowitz V."/>
            <person name="Palaniappan K."/>
            <person name="Ivanova N."/>
            <person name="Schaumberg A."/>
            <person name="Pati A."/>
            <person name="Liolios K."/>
            <person name="Nordberg H.P."/>
            <person name="Cantor M.N."/>
            <person name="Hua S.X."/>
            <person name="Woyke T."/>
        </authorList>
    </citation>
    <scope>NUCLEOTIDE SEQUENCE [LARGE SCALE GENOMIC DNA]</scope>
    <source>
        <strain evidence="8 9">XH-48</strain>
        <plasmid evidence="9">4</plasmid>
    </source>
</reference>
<name>W0JY29_9EURY</name>
<evidence type="ECO:0000256" key="5">
    <source>
        <dbReference type="SAM" id="MobiDB-lite"/>
    </source>
</evidence>
<dbReference type="CDD" id="cd03386">
    <property type="entry name" value="PAP2_Aur1_like"/>
    <property type="match status" value="1"/>
</dbReference>
<protein>
    <submittedName>
        <fullName evidence="8">Phosphatidylglycerophosphatase</fullName>
    </submittedName>
</protein>
<dbReference type="HOGENOM" id="CLU_961748_0_0_2"/>
<feature type="transmembrane region" description="Helical" evidence="6">
    <location>
        <begin position="56"/>
        <end position="75"/>
    </location>
</feature>
<keyword evidence="4 6" id="KW-0472">Membrane</keyword>
<feature type="domain" description="Phosphatidic acid phosphatase type 2/haloperoxidase" evidence="7">
    <location>
        <begin position="93"/>
        <end position="206"/>
    </location>
</feature>
<dbReference type="SUPFAM" id="SSF48317">
    <property type="entry name" value="Acid phosphatase/Vanadium-dependent haloperoxidase"/>
    <property type="match status" value="1"/>
</dbReference>
<comment type="subcellular location">
    <subcellularLocation>
        <location evidence="1">Membrane</location>
        <topology evidence="1">Multi-pass membrane protein</topology>
    </subcellularLocation>
</comment>
<dbReference type="Pfam" id="PF14378">
    <property type="entry name" value="PAP2_3"/>
    <property type="match status" value="1"/>
</dbReference>
<dbReference type="eggNOG" id="arCOG03951">
    <property type="taxonomic scope" value="Archaea"/>
</dbReference>
<sequence length="289" mass="32432">MVVVLLINRFARPRLPDLSWAIDWNLTPVFYAIEGEAVVWFQAFASPALTQYFSFIYIYGYAFMLIFPVIAYFALSDTYPLRKLLSAYALNYVIGLVIYLLVVAYGPRNLMPEMIETALYDFNPQYQSLTSEVNHNTNVFPSLHTSLSATIALFAYRTRRSYPIWFVVSVPLAVSVAISTMYLGIHWAIDVAGGIVLALVTVKASDQLVGRWSLSEDFGIDLEAYESRLKRTLGRDDQLDTNDRMSESVSEADAQTDSRPDTSGVDRPAELERTTQSGAGNENGENDKI</sequence>
<feature type="region of interest" description="Disordered" evidence="5">
    <location>
        <begin position="236"/>
        <end position="289"/>
    </location>
</feature>
<gene>
    <name evidence="8" type="ORF">HALLA_20010</name>
</gene>
<dbReference type="Gene3D" id="1.20.144.10">
    <property type="entry name" value="Phosphatidic acid phosphatase type 2/haloperoxidase"/>
    <property type="match status" value="1"/>
</dbReference>
<dbReference type="Proteomes" id="UP000019024">
    <property type="component" value="Plasmid unnamed3"/>
</dbReference>
<evidence type="ECO:0000313" key="8">
    <source>
        <dbReference type="EMBL" id="AHG02187.1"/>
    </source>
</evidence>
<evidence type="ECO:0000256" key="2">
    <source>
        <dbReference type="ARBA" id="ARBA00022692"/>
    </source>
</evidence>